<dbReference type="PROSITE" id="PS50931">
    <property type="entry name" value="HTH_LYSR"/>
    <property type="match status" value="1"/>
</dbReference>
<keyword evidence="7" id="KW-1185">Reference proteome</keyword>
<evidence type="ECO:0000256" key="4">
    <source>
        <dbReference type="ARBA" id="ARBA00023163"/>
    </source>
</evidence>
<dbReference type="Gene3D" id="1.10.10.10">
    <property type="entry name" value="Winged helix-like DNA-binding domain superfamily/Winged helix DNA-binding domain"/>
    <property type="match status" value="1"/>
</dbReference>
<dbReference type="Pfam" id="PF00126">
    <property type="entry name" value="HTH_1"/>
    <property type="match status" value="1"/>
</dbReference>
<evidence type="ECO:0000313" key="7">
    <source>
        <dbReference type="Proteomes" id="UP000321275"/>
    </source>
</evidence>
<dbReference type="GO" id="GO:0003700">
    <property type="term" value="F:DNA-binding transcription factor activity"/>
    <property type="evidence" value="ECO:0007669"/>
    <property type="project" value="InterPro"/>
</dbReference>
<dbReference type="SUPFAM" id="SSF46785">
    <property type="entry name" value="Winged helix' DNA-binding domain"/>
    <property type="match status" value="1"/>
</dbReference>
<dbReference type="InterPro" id="IPR036390">
    <property type="entry name" value="WH_DNA-bd_sf"/>
</dbReference>
<dbReference type="PANTHER" id="PTHR30126:SF40">
    <property type="entry name" value="HTH-TYPE TRANSCRIPTIONAL REGULATOR GLTR"/>
    <property type="match status" value="1"/>
</dbReference>
<keyword evidence="2" id="KW-0805">Transcription regulation</keyword>
<dbReference type="CDD" id="cd05466">
    <property type="entry name" value="PBP2_LTTR_substrate"/>
    <property type="match status" value="1"/>
</dbReference>
<dbReference type="RefSeq" id="WP_146802188.1">
    <property type="nucleotide sequence ID" value="NZ_BJUK01000010.1"/>
</dbReference>
<evidence type="ECO:0000256" key="2">
    <source>
        <dbReference type="ARBA" id="ARBA00023015"/>
    </source>
</evidence>
<name>A0A510X884_9GAMM</name>
<dbReference type="InterPro" id="IPR036388">
    <property type="entry name" value="WH-like_DNA-bd_sf"/>
</dbReference>
<keyword evidence="4" id="KW-0804">Transcription</keyword>
<gene>
    <name evidence="6" type="ORF">HPA02_12000</name>
</gene>
<organism evidence="6 7">
    <name type="scientific">Bisbaumannia pacifica</name>
    <dbReference type="NCBI Taxonomy" id="77098"/>
    <lineage>
        <taxon>Bacteria</taxon>
        <taxon>Pseudomonadati</taxon>
        <taxon>Pseudomonadota</taxon>
        <taxon>Gammaproteobacteria</taxon>
        <taxon>Oceanospirillales</taxon>
        <taxon>Halomonadaceae</taxon>
        <taxon>Bisbaumannia</taxon>
    </lineage>
</organism>
<comment type="similarity">
    <text evidence="1">Belongs to the LysR transcriptional regulatory family.</text>
</comment>
<dbReference type="InterPro" id="IPR000847">
    <property type="entry name" value="LysR_HTH_N"/>
</dbReference>
<dbReference type="GO" id="GO:0000976">
    <property type="term" value="F:transcription cis-regulatory region binding"/>
    <property type="evidence" value="ECO:0007669"/>
    <property type="project" value="TreeGrafter"/>
</dbReference>
<accession>A0A510X884</accession>
<evidence type="ECO:0000259" key="5">
    <source>
        <dbReference type="PROSITE" id="PS50931"/>
    </source>
</evidence>
<dbReference type="FunFam" id="1.10.10.10:FF:000001">
    <property type="entry name" value="LysR family transcriptional regulator"/>
    <property type="match status" value="1"/>
</dbReference>
<reference evidence="6 7" key="1">
    <citation type="submission" date="2019-07" db="EMBL/GenBank/DDBJ databases">
        <title>Whole genome shotgun sequence of Halomonas pacifica NBRC 102220.</title>
        <authorList>
            <person name="Hosoyama A."/>
            <person name="Uohara A."/>
            <person name="Ohji S."/>
            <person name="Ichikawa N."/>
        </authorList>
    </citation>
    <scope>NUCLEOTIDE SEQUENCE [LARGE SCALE GENOMIC DNA]</scope>
    <source>
        <strain evidence="6 7">NBRC 102220</strain>
    </source>
</reference>
<dbReference type="SUPFAM" id="SSF53850">
    <property type="entry name" value="Periplasmic binding protein-like II"/>
    <property type="match status" value="1"/>
</dbReference>
<protein>
    <submittedName>
        <fullName evidence="6">LysR family transcriptional regulator</fullName>
    </submittedName>
</protein>
<dbReference type="PRINTS" id="PR00039">
    <property type="entry name" value="HTHLYSR"/>
</dbReference>
<dbReference type="Gene3D" id="3.40.190.10">
    <property type="entry name" value="Periplasmic binding protein-like II"/>
    <property type="match status" value="2"/>
</dbReference>
<dbReference type="Proteomes" id="UP000321275">
    <property type="component" value="Unassembled WGS sequence"/>
</dbReference>
<evidence type="ECO:0000256" key="3">
    <source>
        <dbReference type="ARBA" id="ARBA00023125"/>
    </source>
</evidence>
<dbReference type="Pfam" id="PF03466">
    <property type="entry name" value="LysR_substrate"/>
    <property type="match status" value="1"/>
</dbReference>
<dbReference type="AlphaFoldDB" id="A0A510X884"/>
<proteinExistence type="inferred from homology"/>
<dbReference type="OrthoDB" id="646694at2"/>
<dbReference type="EMBL" id="BJUK01000010">
    <property type="protein sequence ID" value="GEK46917.1"/>
    <property type="molecule type" value="Genomic_DNA"/>
</dbReference>
<evidence type="ECO:0000313" key="6">
    <source>
        <dbReference type="EMBL" id="GEK46917.1"/>
    </source>
</evidence>
<dbReference type="PANTHER" id="PTHR30126">
    <property type="entry name" value="HTH-TYPE TRANSCRIPTIONAL REGULATOR"/>
    <property type="match status" value="1"/>
</dbReference>
<comment type="caution">
    <text evidence="6">The sequence shown here is derived from an EMBL/GenBank/DDBJ whole genome shotgun (WGS) entry which is preliminary data.</text>
</comment>
<keyword evidence="3" id="KW-0238">DNA-binding</keyword>
<feature type="domain" description="HTH lysR-type" evidence="5">
    <location>
        <begin position="1"/>
        <end position="58"/>
    </location>
</feature>
<dbReference type="InterPro" id="IPR005119">
    <property type="entry name" value="LysR_subst-bd"/>
</dbReference>
<evidence type="ECO:0000256" key="1">
    <source>
        <dbReference type="ARBA" id="ARBA00009437"/>
    </source>
</evidence>
<sequence>MDIHQIKTFLAVAREGSITRASERLYLSQPAVSAHIKAMEETLGLALFERTSRGMQLTLEGQRLLVKAERTLLAQRELIDEAARLKGSLVGSLRLGASHVDAGVVARFLTVLAERVPEVEVSLKYGTSLDILRGIRSGELDAGFYNEADQPAGDLATLEVSRFATYLAARPGLVPASSPPDWQRLAELPWILPTSTTCCGQAAEALFAKHRFRPKRIIGIDRESVTRTLIAGGVGVGLLHADSAAEAQARGEVELLCEAQASVRVLFAHLAEPAREPLLSAVRSLLIEPPARDGHADGCDAGTTRQHGKTR</sequence>